<accession>A0A0N7JCS2</accession>
<dbReference type="KEGG" id="pdl:Pyrde_0135"/>
<dbReference type="STRING" id="1273541.Pyrde_0135"/>
<name>A0A0N7JCS2_9CREN</name>
<dbReference type="AlphaFoldDB" id="A0A0N7JCS2"/>
<protein>
    <submittedName>
        <fullName evidence="1">Uncharacterized protein</fullName>
    </submittedName>
</protein>
<organism evidence="1 3">
    <name type="scientific">Pyrodictium delaneyi</name>
    <dbReference type="NCBI Taxonomy" id="1273541"/>
    <lineage>
        <taxon>Archaea</taxon>
        <taxon>Thermoproteota</taxon>
        <taxon>Thermoprotei</taxon>
        <taxon>Desulfurococcales</taxon>
        <taxon>Pyrodictiaceae</taxon>
        <taxon>Pyrodictium</taxon>
    </lineage>
</organism>
<dbReference type="EMBL" id="CP013011">
    <property type="protein sequence ID" value="ALL00185.1"/>
    <property type="molecule type" value="Genomic_DNA"/>
</dbReference>
<reference evidence="1 3" key="1">
    <citation type="submission" date="2015-10" db="EMBL/GenBank/DDBJ databases">
        <title>Complete genome sequence of hyperthermophilic archaeon Pyrodictium delaneyi Su06.</title>
        <authorList>
            <person name="Jung J.-H."/>
            <person name="Lin J."/>
            <person name="Holden J.F."/>
            <person name="Park C.-S."/>
        </authorList>
    </citation>
    <scope>NUCLEOTIDE SEQUENCE [LARGE SCALE GENOMIC DNA]</scope>
    <source>
        <strain evidence="1 3">Su06</strain>
    </source>
</reference>
<evidence type="ECO:0000313" key="3">
    <source>
        <dbReference type="Proteomes" id="UP000058613"/>
    </source>
</evidence>
<evidence type="ECO:0000313" key="2">
    <source>
        <dbReference type="EMBL" id="OWJ54272.1"/>
    </source>
</evidence>
<dbReference type="Proteomes" id="UP000058613">
    <property type="component" value="Chromosome"/>
</dbReference>
<keyword evidence="4" id="KW-1185">Reference proteome</keyword>
<reference evidence="2 4" key="2">
    <citation type="submission" date="2017-05" db="EMBL/GenBank/DDBJ databases">
        <title>The draft genome of the hyperthermophilic archaeon 'Pyrodictium delaneyi strain Hulk', an iron and nitrate reducer, reveals the capacity for sulfate reduction.</title>
        <authorList>
            <person name="Demey L.M."/>
            <person name="Miller C."/>
            <person name="Manzella M."/>
            <person name="Reguera G."/>
            <person name="Kashefi K."/>
        </authorList>
    </citation>
    <scope>NUCLEOTIDE SEQUENCE [LARGE SCALE GENOMIC DNA]</scope>
    <source>
        <strain evidence="2 4">Hulk</strain>
    </source>
</reference>
<sequence>MNSAMKVPPAAEQPEIVEAWRDVKEYWYETFRRVLLIRDATGCIILSFDVYSKLDRLPQEYKIVSRLDTGAPVEIIYADVSNLVDGIDDLKPDKVEIAIIHSHGEVGERYEISDVRIVCCSCRDLSYEEVYNIYRVIVERIEQRSPESNALEPPKPVERVYSTRLANSRRRGYS</sequence>
<dbReference type="Proteomes" id="UP000196694">
    <property type="component" value="Unassembled WGS sequence"/>
</dbReference>
<dbReference type="EMBL" id="NCQP01000006">
    <property type="protein sequence ID" value="OWJ54272.1"/>
    <property type="molecule type" value="Genomic_DNA"/>
</dbReference>
<proteinExistence type="predicted"/>
<evidence type="ECO:0000313" key="4">
    <source>
        <dbReference type="Proteomes" id="UP000196694"/>
    </source>
</evidence>
<evidence type="ECO:0000313" key="1">
    <source>
        <dbReference type="EMBL" id="ALL00185.1"/>
    </source>
</evidence>
<gene>
    <name evidence="2" type="ORF">Pdsh_07225</name>
    <name evidence="1" type="ORF">Pyrde_0135</name>
</gene>